<keyword evidence="4" id="KW-0156">Chromatin regulator</keyword>
<feature type="region of interest" description="Disordered" evidence="6">
    <location>
        <begin position="360"/>
        <end position="541"/>
    </location>
</feature>
<keyword evidence="2 5" id="KW-0863">Zinc-finger</keyword>
<feature type="compositionally biased region" description="Acidic residues" evidence="6">
    <location>
        <begin position="529"/>
        <end position="540"/>
    </location>
</feature>
<dbReference type="PANTHER" id="PTHR46462">
    <property type="entry name" value="UPSET, ISOFORM A"/>
    <property type="match status" value="1"/>
</dbReference>
<dbReference type="Proteomes" id="UP001175261">
    <property type="component" value="Unassembled WGS sequence"/>
</dbReference>
<feature type="compositionally biased region" description="Low complexity" evidence="6">
    <location>
        <begin position="568"/>
        <end position="583"/>
    </location>
</feature>
<dbReference type="InterPro" id="IPR019786">
    <property type="entry name" value="Zinc_finger_PHD-type_CS"/>
</dbReference>
<feature type="region of interest" description="Disordered" evidence="6">
    <location>
        <begin position="568"/>
        <end position="609"/>
    </location>
</feature>
<feature type="compositionally biased region" description="Polar residues" evidence="6">
    <location>
        <begin position="474"/>
        <end position="483"/>
    </location>
</feature>
<dbReference type="PROSITE" id="PS01359">
    <property type="entry name" value="ZF_PHD_1"/>
    <property type="match status" value="1"/>
</dbReference>
<feature type="compositionally biased region" description="Polar residues" evidence="6">
    <location>
        <begin position="360"/>
        <end position="373"/>
    </location>
</feature>
<dbReference type="InterPro" id="IPR013083">
    <property type="entry name" value="Znf_RING/FYVE/PHD"/>
</dbReference>
<evidence type="ECO:0000256" key="2">
    <source>
        <dbReference type="ARBA" id="ARBA00022771"/>
    </source>
</evidence>
<dbReference type="EMBL" id="JAPDFR010000002">
    <property type="protein sequence ID" value="KAK0389183.1"/>
    <property type="molecule type" value="Genomic_DNA"/>
</dbReference>
<evidence type="ECO:0000259" key="7">
    <source>
        <dbReference type="PROSITE" id="PS50016"/>
    </source>
</evidence>
<evidence type="ECO:0000256" key="3">
    <source>
        <dbReference type="ARBA" id="ARBA00022833"/>
    </source>
</evidence>
<dbReference type="Pfam" id="PF20826">
    <property type="entry name" value="PHD_5"/>
    <property type="match status" value="1"/>
</dbReference>
<keyword evidence="1" id="KW-0479">Metal-binding</keyword>
<dbReference type="GO" id="GO:0006325">
    <property type="term" value="P:chromatin organization"/>
    <property type="evidence" value="ECO:0007669"/>
    <property type="project" value="UniProtKB-KW"/>
</dbReference>
<feature type="compositionally biased region" description="Polar residues" evidence="6">
    <location>
        <begin position="193"/>
        <end position="206"/>
    </location>
</feature>
<keyword evidence="9" id="KW-1185">Reference proteome</keyword>
<feature type="compositionally biased region" description="Polar residues" evidence="6">
    <location>
        <begin position="434"/>
        <end position="447"/>
    </location>
</feature>
<protein>
    <recommendedName>
        <fullName evidence="7">PHD-type domain-containing protein</fullName>
    </recommendedName>
</protein>
<evidence type="ECO:0000256" key="5">
    <source>
        <dbReference type="PROSITE-ProRule" id="PRU00146"/>
    </source>
</evidence>
<accession>A0AA39GKR0</accession>
<name>A0AA39GKR0_SARSR</name>
<feature type="region of interest" description="Disordered" evidence="6">
    <location>
        <begin position="705"/>
        <end position="737"/>
    </location>
</feature>
<evidence type="ECO:0000256" key="4">
    <source>
        <dbReference type="ARBA" id="ARBA00022853"/>
    </source>
</evidence>
<organism evidence="8 9">
    <name type="scientific">Sarocladium strictum</name>
    <name type="common">Black bundle disease fungus</name>
    <name type="synonym">Acremonium strictum</name>
    <dbReference type="NCBI Taxonomy" id="5046"/>
    <lineage>
        <taxon>Eukaryota</taxon>
        <taxon>Fungi</taxon>
        <taxon>Dikarya</taxon>
        <taxon>Ascomycota</taxon>
        <taxon>Pezizomycotina</taxon>
        <taxon>Sordariomycetes</taxon>
        <taxon>Hypocreomycetidae</taxon>
        <taxon>Hypocreales</taxon>
        <taxon>Sarocladiaceae</taxon>
        <taxon>Sarocladium</taxon>
    </lineage>
</organism>
<proteinExistence type="predicted"/>
<dbReference type="Gene3D" id="3.30.40.10">
    <property type="entry name" value="Zinc/RING finger domain, C3HC4 (zinc finger)"/>
    <property type="match status" value="1"/>
</dbReference>
<keyword evidence="3" id="KW-0862">Zinc</keyword>
<dbReference type="InterPro" id="IPR001965">
    <property type="entry name" value="Znf_PHD"/>
</dbReference>
<dbReference type="InterPro" id="IPR019787">
    <property type="entry name" value="Znf_PHD-finger"/>
</dbReference>
<evidence type="ECO:0000256" key="6">
    <source>
        <dbReference type="SAM" id="MobiDB-lite"/>
    </source>
</evidence>
<gene>
    <name evidence="8" type="ORF">NLU13_2758</name>
</gene>
<dbReference type="InterPro" id="IPR011011">
    <property type="entry name" value="Znf_FYVE_PHD"/>
</dbReference>
<comment type="caution">
    <text evidence="8">The sequence shown here is derived from an EMBL/GenBank/DDBJ whole genome shotgun (WGS) entry which is preliminary data.</text>
</comment>
<dbReference type="SMART" id="SM00249">
    <property type="entry name" value="PHD"/>
    <property type="match status" value="1"/>
</dbReference>
<sequence length="737" mass="79570">MSGDRRSSSFGDPNATRPHPPTPQQTPDTAVFPSPVFRTPRPKQGSFSESGGWTPIFAEDYSVFNATPGNLRGSNGPFVDFVAVTPVSVSTAHKRLLSVESVAAEIASHATQFSPDPNVPLPPLDPSCRIPSTPRSALLLNESPTTQQHPLFSPKIRSSKKVRRGTLTSEPPTQTATPPPSTHKGARKLAPKTNMNDEQTYGQPDFSNMAQQHDMTAFMGSATDMFGYPMSAPVTGPASFWDPAAMGMDLDFSVTDANMFQAPTAPSHHRGIGSFDWSNDPQLFQEPSAPPALQATQNKPQSARRERALAPKPIVTGRLPEPTMVRVDNFDGMQDPFGITHMGDGVNPGLLLSRPQTSAMDLSFNGTDSSALDPTNGAGPSRSNTGRRNANTKDARGGKLPDRAIASSPIKPSFRPGLTRSLSENRGKRGISRGSLTSLTPSRSEQNLAAAPRQSGRVSPFKHQKRLSALASIPESSPNQARQRASVRFTIDSRGRARAESTMMTDSRGPSLSRSQSAREGLGRRSPGSDDDSSETDDEPIIIPSRNASFSASFALPDPLKPVGSIFSSRRSISDKSSSTTTIEGLNGGLNDEESEAETVMGEKKEGGGDAANELRKVMESRQRRSLHNGHLHPGNSQSPTPQAWPMEGRGVRCICHRNRTDESDGYMMQCESCEMWLHGRCINVTRRTIPSVYICPFCSQTPNMRGGRLRDTSRTDPLGIGSGVSPLANKSMRSFR</sequence>
<feature type="region of interest" description="Disordered" evidence="6">
    <location>
        <begin position="1"/>
        <end position="51"/>
    </location>
</feature>
<evidence type="ECO:0000256" key="1">
    <source>
        <dbReference type="ARBA" id="ARBA00022723"/>
    </source>
</evidence>
<dbReference type="SUPFAM" id="SSF57903">
    <property type="entry name" value="FYVE/PHD zinc finger"/>
    <property type="match status" value="1"/>
</dbReference>
<feature type="compositionally biased region" description="Polar residues" evidence="6">
    <location>
        <begin position="502"/>
        <end position="518"/>
    </location>
</feature>
<feature type="domain" description="PHD-type" evidence="7">
    <location>
        <begin position="651"/>
        <end position="702"/>
    </location>
</feature>
<dbReference type="PANTHER" id="PTHR46462:SF3">
    <property type="entry name" value="UPSET, ISOFORM A"/>
    <property type="match status" value="1"/>
</dbReference>
<feature type="region of interest" description="Disordered" evidence="6">
    <location>
        <begin position="627"/>
        <end position="646"/>
    </location>
</feature>
<evidence type="ECO:0000313" key="9">
    <source>
        <dbReference type="Proteomes" id="UP001175261"/>
    </source>
</evidence>
<dbReference type="GO" id="GO:0008270">
    <property type="term" value="F:zinc ion binding"/>
    <property type="evidence" value="ECO:0007669"/>
    <property type="project" value="UniProtKB-KW"/>
</dbReference>
<dbReference type="PROSITE" id="PS50016">
    <property type="entry name" value="ZF_PHD_2"/>
    <property type="match status" value="1"/>
</dbReference>
<dbReference type="AlphaFoldDB" id="A0AA39GKR0"/>
<feature type="region of interest" description="Disordered" evidence="6">
    <location>
        <begin position="141"/>
        <end position="206"/>
    </location>
</feature>
<reference evidence="8" key="1">
    <citation type="submission" date="2022-10" db="EMBL/GenBank/DDBJ databases">
        <title>Determination and structural analysis of whole genome sequence of Sarocladium strictum F4-1.</title>
        <authorList>
            <person name="Hu L."/>
            <person name="Jiang Y."/>
        </authorList>
    </citation>
    <scope>NUCLEOTIDE SEQUENCE</scope>
    <source>
        <strain evidence="8">F4-1</strain>
    </source>
</reference>
<feature type="region of interest" description="Disordered" evidence="6">
    <location>
        <begin position="264"/>
        <end position="320"/>
    </location>
</feature>
<feature type="compositionally biased region" description="Basic and acidic residues" evidence="6">
    <location>
        <begin position="391"/>
        <end position="402"/>
    </location>
</feature>
<evidence type="ECO:0000313" key="8">
    <source>
        <dbReference type="EMBL" id="KAK0389183.1"/>
    </source>
</evidence>